<dbReference type="RefSeq" id="WP_377330975.1">
    <property type="nucleotide sequence ID" value="NZ_JBHSGB010000001.1"/>
</dbReference>
<dbReference type="EMBL" id="JBHSGB010000001">
    <property type="protein sequence ID" value="MFC4653577.1"/>
    <property type="molecule type" value="Genomic_DNA"/>
</dbReference>
<protein>
    <recommendedName>
        <fullName evidence="3">DUF2059 domain-containing protein</fullName>
    </recommendedName>
</protein>
<evidence type="ECO:0008006" key="3">
    <source>
        <dbReference type="Google" id="ProtNLM"/>
    </source>
</evidence>
<reference evidence="2" key="1">
    <citation type="journal article" date="2019" name="Int. J. Syst. Evol. Microbiol.">
        <title>The Global Catalogue of Microorganisms (GCM) 10K type strain sequencing project: providing services to taxonomists for standard genome sequencing and annotation.</title>
        <authorList>
            <consortium name="The Broad Institute Genomics Platform"/>
            <consortium name="The Broad Institute Genome Sequencing Center for Infectious Disease"/>
            <person name="Wu L."/>
            <person name="Ma J."/>
        </authorList>
    </citation>
    <scope>NUCLEOTIDE SEQUENCE [LARGE SCALE GENOMIC DNA]</scope>
    <source>
        <strain evidence="2">DT28</strain>
    </source>
</reference>
<proteinExistence type="predicted"/>
<organism evidence="1 2">
    <name type="scientific">Rheinheimera marina</name>
    <dbReference type="NCBI Taxonomy" id="1774958"/>
    <lineage>
        <taxon>Bacteria</taxon>
        <taxon>Pseudomonadati</taxon>
        <taxon>Pseudomonadota</taxon>
        <taxon>Gammaproteobacteria</taxon>
        <taxon>Chromatiales</taxon>
        <taxon>Chromatiaceae</taxon>
        <taxon>Rheinheimera</taxon>
    </lineage>
</organism>
<dbReference type="Proteomes" id="UP001595962">
    <property type="component" value="Unassembled WGS sequence"/>
</dbReference>
<sequence length="117" mass="13143">MSVLFTAALFSMSVQTNPVTVEQQYQYSNQEYCALVRQDASKQMLSAYADKLGFVPAKAECKALLSAARSQITETSAERQIREFSRGSIRKLTPSVIQQLKAMSEQERLAELQRIFG</sequence>
<evidence type="ECO:0000313" key="2">
    <source>
        <dbReference type="Proteomes" id="UP001595962"/>
    </source>
</evidence>
<evidence type="ECO:0000313" key="1">
    <source>
        <dbReference type="EMBL" id="MFC4653577.1"/>
    </source>
</evidence>
<keyword evidence="2" id="KW-1185">Reference proteome</keyword>
<comment type="caution">
    <text evidence="1">The sequence shown here is derived from an EMBL/GenBank/DDBJ whole genome shotgun (WGS) entry which is preliminary data.</text>
</comment>
<name>A0ABV9JGH0_9GAMM</name>
<accession>A0ABV9JGH0</accession>
<gene>
    <name evidence="1" type="ORF">ACFO3I_00930</name>
</gene>